<proteinExistence type="predicted"/>
<dbReference type="InterPro" id="IPR010985">
    <property type="entry name" value="Ribbon_hlx_hlx"/>
</dbReference>
<gene>
    <name evidence="1" type="ORF">C5689_09135</name>
</gene>
<dbReference type="Gene3D" id="6.10.10.120">
    <property type="entry name" value="Antitoxin ParD1-like"/>
    <property type="match status" value="1"/>
</dbReference>
<dbReference type="CDD" id="cd22231">
    <property type="entry name" value="RHH_NikR_HicB-like"/>
    <property type="match status" value="1"/>
</dbReference>
<evidence type="ECO:0000313" key="1">
    <source>
        <dbReference type="EMBL" id="PWB94264.1"/>
    </source>
</evidence>
<accession>A0A2U1SRL5</accession>
<evidence type="ECO:0000313" key="2">
    <source>
        <dbReference type="Proteomes" id="UP000245137"/>
    </source>
</evidence>
<dbReference type="Proteomes" id="UP000245137">
    <property type="component" value="Unassembled WGS sequence"/>
</dbReference>
<dbReference type="SUPFAM" id="SSF47598">
    <property type="entry name" value="Ribbon-helix-helix"/>
    <property type="match status" value="1"/>
</dbReference>
<dbReference type="RefSeq" id="WP_108916961.1">
    <property type="nucleotide sequence ID" value="NZ_BGJY01000012.1"/>
</dbReference>
<dbReference type="OrthoDB" id="514770at2"/>
<comment type="caution">
    <text evidence="1">The sequence shown here is derived from an EMBL/GenBank/DDBJ whole genome shotgun (WGS) entry which is preliminary data.</text>
</comment>
<organism evidence="1 2">
    <name type="scientific">Methylosinus sporium</name>
    <dbReference type="NCBI Taxonomy" id="428"/>
    <lineage>
        <taxon>Bacteria</taxon>
        <taxon>Pseudomonadati</taxon>
        <taxon>Pseudomonadota</taxon>
        <taxon>Alphaproteobacteria</taxon>
        <taxon>Hyphomicrobiales</taxon>
        <taxon>Methylocystaceae</taxon>
        <taxon>Methylosinus</taxon>
    </lineage>
</organism>
<name>A0A2U1SRL5_METSR</name>
<dbReference type="AlphaFoldDB" id="A0A2U1SRL5"/>
<reference evidence="1 2" key="1">
    <citation type="journal article" date="2018" name="Appl. Microbiol. Biotechnol.">
        <title>Co-cultivation of the strictly anaerobic methanogen Methanosarcina barkeri with aerobic methanotrophs in an oxygen-limited membrane bioreactor.</title>
        <authorList>
            <person name="In 't Zandt M.H."/>
            <person name="van den Bosch T.J.M."/>
            <person name="Rijkers R."/>
            <person name="van Kessel M.A.H.J."/>
            <person name="Jetten M.S.M."/>
            <person name="Welte C.U."/>
        </authorList>
    </citation>
    <scope>NUCLEOTIDE SEQUENCE [LARGE SCALE GENOMIC DNA]</scope>
    <source>
        <strain evidence="1 2">DSM 17706</strain>
    </source>
</reference>
<dbReference type="GO" id="GO:0006355">
    <property type="term" value="P:regulation of DNA-templated transcription"/>
    <property type="evidence" value="ECO:0007669"/>
    <property type="project" value="InterPro"/>
</dbReference>
<sequence length="89" mass="9851">MAAKQQFSVTLPPDMAEVVEEKLRRGEYDSASELMSEGVQAQLDRDASLETWLRDVVVPGHAEYLADPSRAVPAEELLARIKARRAAGR</sequence>
<dbReference type="InterPro" id="IPR038296">
    <property type="entry name" value="ParD_sf"/>
</dbReference>
<keyword evidence="2" id="KW-1185">Reference proteome</keyword>
<protein>
    <submittedName>
        <fullName evidence="1">Type II toxin-antitoxin system ParD family antitoxin</fullName>
    </submittedName>
</protein>
<dbReference type="EMBL" id="PUIV01000010">
    <property type="protein sequence ID" value="PWB94264.1"/>
    <property type="molecule type" value="Genomic_DNA"/>
</dbReference>